<dbReference type="PATRIC" id="fig|33051.5.peg.212"/>
<dbReference type="Proteomes" id="UP000074410">
    <property type="component" value="Unassembled WGS sequence"/>
</dbReference>
<evidence type="ECO:0000313" key="1">
    <source>
        <dbReference type="EMBL" id="KTW10061.1"/>
    </source>
</evidence>
<name>A0A147J655_9SPHN</name>
<dbReference type="AlphaFoldDB" id="A0A147J655"/>
<comment type="caution">
    <text evidence="1">The sequence shown here is derived from an EMBL/GenBank/DDBJ whole genome shotgun (WGS) entry which is preliminary data.</text>
</comment>
<evidence type="ECO:0000313" key="2">
    <source>
        <dbReference type="Proteomes" id="UP000074410"/>
    </source>
</evidence>
<protein>
    <submittedName>
        <fullName evidence="1">Uncharacterized protein</fullName>
    </submittedName>
</protein>
<accession>A0A147J655</accession>
<dbReference type="EMBL" id="LDTC01000109">
    <property type="protein sequence ID" value="KTW10061.1"/>
    <property type="molecule type" value="Genomic_DNA"/>
</dbReference>
<sequence length="205" mass="24037">MSTARLRPENYYEARGFSVYYVANAVFNIVSNSGAYLRGIEDILGDMRVLTLMRPFHRYTNLHHFIREISVDIVTEEFDDIEQDHRFLREFLRIFSVPFSEEAVQDEESFWDFASESTRFHEALDELTDEVFHVLFGDVVFLQKFNRLCANYIEMSGFGDDLKTRRGTLRRVAIPVWARRAIFYRDKGECRACKRSLSCSDQAPG</sequence>
<proteinExistence type="predicted"/>
<gene>
    <name evidence="1" type="ORF">NS258_13680</name>
</gene>
<organism evidence="1 2">
    <name type="scientific">Sphingomonas sanguinis</name>
    <dbReference type="NCBI Taxonomy" id="33051"/>
    <lineage>
        <taxon>Bacteria</taxon>
        <taxon>Pseudomonadati</taxon>
        <taxon>Pseudomonadota</taxon>
        <taxon>Alphaproteobacteria</taxon>
        <taxon>Sphingomonadales</taxon>
        <taxon>Sphingomonadaceae</taxon>
        <taxon>Sphingomonas</taxon>
    </lineage>
</organism>
<reference evidence="1 2" key="1">
    <citation type="journal article" date="2016" name="Front. Microbiol.">
        <title>Genomic Resource of Rice Seed Associated Bacteria.</title>
        <authorList>
            <person name="Midha S."/>
            <person name="Bansal K."/>
            <person name="Sharma S."/>
            <person name="Kumar N."/>
            <person name="Patil P.P."/>
            <person name="Chaudhry V."/>
            <person name="Patil P.B."/>
        </authorList>
    </citation>
    <scope>NUCLEOTIDE SEQUENCE [LARGE SCALE GENOMIC DNA]</scope>
    <source>
        <strain evidence="1 2">NS258</strain>
    </source>
</reference>
<dbReference type="RefSeq" id="WP_058717623.1">
    <property type="nucleotide sequence ID" value="NZ_LDTC01000109.1"/>
</dbReference>